<dbReference type="PROSITE" id="PS50005">
    <property type="entry name" value="TPR"/>
    <property type="match status" value="3"/>
</dbReference>
<dbReference type="Proteomes" id="UP000646365">
    <property type="component" value="Unassembled WGS sequence"/>
</dbReference>
<organism evidence="5 6">
    <name type="scientific">Aliidongia dinghuensis</name>
    <dbReference type="NCBI Taxonomy" id="1867774"/>
    <lineage>
        <taxon>Bacteria</taxon>
        <taxon>Pseudomonadati</taxon>
        <taxon>Pseudomonadota</taxon>
        <taxon>Alphaproteobacteria</taxon>
        <taxon>Rhodospirillales</taxon>
        <taxon>Dongiaceae</taxon>
        <taxon>Aliidongia</taxon>
    </lineage>
</organism>
<proteinExistence type="predicted"/>
<dbReference type="InterPro" id="IPR011990">
    <property type="entry name" value="TPR-like_helical_dom_sf"/>
</dbReference>
<dbReference type="EMBL" id="BMJQ01000004">
    <property type="protein sequence ID" value="GGF14341.1"/>
    <property type="molecule type" value="Genomic_DNA"/>
</dbReference>
<dbReference type="PANTHER" id="PTHR45586:SF14">
    <property type="entry name" value="TETRATRICOPEPTIDE TPR_2 REPEAT PROTEIN"/>
    <property type="match status" value="1"/>
</dbReference>
<accession>A0A8J2YTJ0</accession>
<dbReference type="Gene3D" id="1.25.40.10">
    <property type="entry name" value="Tetratricopeptide repeat domain"/>
    <property type="match status" value="1"/>
</dbReference>
<feature type="repeat" description="TPR" evidence="3">
    <location>
        <begin position="240"/>
        <end position="273"/>
    </location>
</feature>
<dbReference type="InterPro" id="IPR051012">
    <property type="entry name" value="CellSynth/LPSAsmb/PSIAsmb"/>
</dbReference>
<feature type="repeat" description="TPR" evidence="3">
    <location>
        <begin position="143"/>
        <end position="176"/>
    </location>
</feature>
<evidence type="ECO:0000256" key="1">
    <source>
        <dbReference type="ARBA" id="ARBA00022737"/>
    </source>
</evidence>
<comment type="caution">
    <text evidence="5">The sequence shown here is derived from an EMBL/GenBank/DDBJ whole genome shotgun (WGS) entry which is preliminary data.</text>
</comment>
<protein>
    <recommendedName>
        <fullName evidence="7">Tetratricopeptide repeat protein</fullName>
    </recommendedName>
</protein>
<keyword evidence="6" id="KW-1185">Reference proteome</keyword>
<keyword evidence="4" id="KW-0732">Signal</keyword>
<dbReference type="PROSITE" id="PS51257">
    <property type="entry name" value="PROKAR_LIPOPROTEIN"/>
    <property type="match status" value="1"/>
</dbReference>
<dbReference type="InterPro" id="IPR019734">
    <property type="entry name" value="TPR_rpt"/>
</dbReference>
<dbReference type="RefSeq" id="WP_189045144.1">
    <property type="nucleotide sequence ID" value="NZ_BMJQ01000004.1"/>
</dbReference>
<dbReference type="SUPFAM" id="SSF48452">
    <property type="entry name" value="TPR-like"/>
    <property type="match status" value="2"/>
</dbReference>
<gene>
    <name evidence="5" type="ORF">GCM10011611_20160</name>
</gene>
<feature type="chain" id="PRO_5035160809" description="Tetratricopeptide repeat protein" evidence="4">
    <location>
        <begin position="24"/>
        <end position="292"/>
    </location>
</feature>
<keyword evidence="1" id="KW-0677">Repeat</keyword>
<evidence type="ECO:0000256" key="2">
    <source>
        <dbReference type="ARBA" id="ARBA00022803"/>
    </source>
</evidence>
<dbReference type="PANTHER" id="PTHR45586">
    <property type="entry name" value="TPR REPEAT-CONTAINING PROTEIN PA4667"/>
    <property type="match status" value="1"/>
</dbReference>
<evidence type="ECO:0000313" key="6">
    <source>
        <dbReference type="Proteomes" id="UP000646365"/>
    </source>
</evidence>
<evidence type="ECO:0008006" key="7">
    <source>
        <dbReference type="Google" id="ProtNLM"/>
    </source>
</evidence>
<reference evidence="5" key="1">
    <citation type="journal article" date="2014" name="Int. J. Syst. Evol. Microbiol.">
        <title>Complete genome sequence of Corynebacterium casei LMG S-19264T (=DSM 44701T), isolated from a smear-ripened cheese.</title>
        <authorList>
            <consortium name="US DOE Joint Genome Institute (JGI-PGF)"/>
            <person name="Walter F."/>
            <person name="Albersmeier A."/>
            <person name="Kalinowski J."/>
            <person name="Ruckert C."/>
        </authorList>
    </citation>
    <scope>NUCLEOTIDE SEQUENCE</scope>
    <source>
        <strain evidence="5">CGMCC 1.15725</strain>
    </source>
</reference>
<evidence type="ECO:0000313" key="5">
    <source>
        <dbReference type="EMBL" id="GGF14341.1"/>
    </source>
</evidence>
<feature type="signal peptide" evidence="4">
    <location>
        <begin position="1"/>
        <end position="23"/>
    </location>
</feature>
<dbReference type="Pfam" id="PF13432">
    <property type="entry name" value="TPR_16"/>
    <property type="match status" value="1"/>
</dbReference>
<reference evidence="5" key="2">
    <citation type="submission" date="2020-09" db="EMBL/GenBank/DDBJ databases">
        <authorList>
            <person name="Sun Q."/>
            <person name="Zhou Y."/>
        </authorList>
    </citation>
    <scope>NUCLEOTIDE SEQUENCE</scope>
    <source>
        <strain evidence="5">CGMCC 1.15725</strain>
    </source>
</reference>
<dbReference type="Pfam" id="PF14559">
    <property type="entry name" value="TPR_19"/>
    <property type="match status" value="1"/>
</dbReference>
<name>A0A8J2YTJ0_9PROT</name>
<dbReference type="AlphaFoldDB" id="A0A8J2YTJ0"/>
<dbReference type="SMART" id="SM00028">
    <property type="entry name" value="TPR"/>
    <property type="match status" value="5"/>
</dbReference>
<evidence type="ECO:0000256" key="3">
    <source>
        <dbReference type="PROSITE-ProRule" id="PRU00339"/>
    </source>
</evidence>
<evidence type="ECO:0000256" key="4">
    <source>
        <dbReference type="SAM" id="SignalP"/>
    </source>
</evidence>
<keyword evidence="2 3" id="KW-0802">TPR repeat</keyword>
<sequence length="292" mass="31034">MFLRQLGAATLLLLVAACGTMPGGDGVARGPVTSAPPVASIPSLLAAADAARQDGRFEEAMPIYQQILLSDPKSLAAKYGMAECLLGSDKAGDARAIYEELAQNAEFHARALQGEGLVGLTLSQREQAAKALRAATEADPSLWRSWNGLGLLADLKRQPQEAQEAYSHALAANPDSAVLHNNLGYSRLLAGKPDEAMVELRKAYGIDPDSETIQNNVRLVLAAKGNYAAAVKDVPRHELPAVLNNVGYVAMQRGDLSAAETYLARAMEDSPNYNTIASQNIEQLKAKKGEGQ</sequence>
<feature type="repeat" description="TPR" evidence="3">
    <location>
        <begin position="177"/>
        <end position="210"/>
    </location>
</feature>